<evidence type="ECO:0000256" key="4">
    <source>
        <dbReference type="ARBA" id="ARBA00022737"/>
    </source>
</evidence>
<keyword evidence="10" id="KW-0670">Pyruvate</keyword>
<dbReference type="PANTHER" id="PTHR11364:SF27">
    <property type="entry name" value="SULFURTRANSFERASE"/>
    <property type="match status" value="1"/>
</dbReference>
<keyword evidence="3 10" id="KW-0808">Transferase</keyword>
<gene>
    <name evidence="10" type="ORF">DNJ96_16885</name>
</gene>
<evidence type="ECO:0000256" key="6">
    <source>
        <dbReference type="ARBA" id="ARBA00066832"/>
    </source>
</evidence>
<evidence type="ECO:0000256" key="3">
    <source>
        <dbReference type="ARBA" id="ARBA00022679"/>
    </source>
</evidence>
<dbReference type="PROSITE" id="PS00380">
    <property type="entry name" value="RHODANESE_1"/>
    <property type="match status" value="1"/>
</dbReference>
<feature type="domain" description="Rhodanese" evidence="9">
    <location>
        <begin position="17"/>
        <end position="134"/>
    </location>
</feature>
<dbReference type="InterPro" id="IPR045078">
    <property type="entry name" value="TST/MPST-like"/>
</dbReference>
<reference evidence="10 11" key="1">
    <citation type="submission" date="2018-06" db="EMBL/GenBank/DDBJ databases">
        <title>Three novel Pseudomonas species isolated from symptomatic oak.</title>
        <authorList>
            <person name="Bueno-Gonzalez V."/>
            <person name="Brady C."/>
        </authorList>
    </citation>
    <scope>NUCLEOTIDE SEQUENCE [LARGE SCALE GENOMIC DNA]</scope>
    <source>
        <strain evidence="10 11">P17C</strain>
    </source>
</reference>
<evidence type="ECO:0000313" key="10">
    <source>
        <dbReference type="EMBL" id="TBU90352.1"/>
    </source>
</evidence>
<evidence type="ECO:0000256" key="2">
    <source>
        <dbReference type="ARBA" id="ARBA00022490"/>
    </source>
</evidence>
<feature type="domain" description="Rhodanese" evidence="9">
    <location>
        <begin position="165"/>
        <end position="279"/>
    </location>
</feature>
<dbReference type="Proteomes" id="UP000292639">
    <property type="component" value="Unassembled WGS sequence"/>
</dbReference>
<dbReference type="SMART" id="SM00450">
    <property type="entry name" value="RHOD"/>
    <property type="match status" value="2"/>
</dbReference>
<keyword evidence="11" id="KW-1185">Reference proteome</keyword>
<dbReference type="RefSeq" id="WP_131185808.1">
    <property type="nucleotide sequence ID" value="NZ_QJUO01000036.1"/>
</dbReference>
<dbReference type="EC" id="2.8.1.2" evidence="6"/>
<dbReference type="FunFam" id="3.40.250.10:FF:000001">
    <property type="entry name" value="Sulfurtransferase"/>
    <property type="match status" value="1"/>
</dbReference>
<dbReference type="GO" id="GO:0016784">
    <property type="term" value="F:3-mercaptopyruvate sulfurtransferase activity"/>
    <property type="evidence" value="ECO:0007669"/>
    <property type="project" value="UniProtKB-EC"/>
</dbReference>
<dbReference type="AlphaFoldDB" id="A0A4Q9QYR4"/>
<dbReference type="FunFam" id="3.40.250.10:FF:000015">
    <property type="entry name" value="Sulfurtransferase"/>
    <property type="match status" value="1"/>
</dbReference>
<comment type="catalytic activity">
    <reaction evidence="5">
        <text>2-oxo-3-sulfanylpropanoate + [thioredoxin]-dithiol = [thioredoxin]-disulfide + hydrogen sulfide + pyruvate + H(+)</text>
        <dbReference type="Rhea" id="RHEA:21740"/>
        <dbReference type="Rhea" id="RHEA-COMP:10698"/>
        <dbReference type="Rhea" id="RHEA-COMP:10700"/>
        <dbReference type="ChEBI" id="CHEBI:15361"/>
        <dbReference type="ChEBI" id="CHEBI:15378"/>
        <dbReference type="ChEBI" id="CHEBI:29919"/>
        <dbReference type="ChEBI" id="CHEBI:29950"/>
        <dbReference type="ChEBI" id="CHEBI:50058"/>
        <dbReference type="ChEBI" id="CHEBI:57678"/>
        <dbReference type="EC" id="2.8.1.2"/>
    </reaction>
    <physiologicalReaction direction="left-to-right" evidence="5">
        <dbReference type="Rhea" id="RHEA:21741"/>
    </physiologicalReaction>
</comment>
<dbReference type="Pfam" id="PF00581">
    <property type="entry name" value="Rhodanese"/>
    <property type="match status" value="2"/>
</dbReference>
<dbReference type="PANTHER" id="PTHR11364">
    <property type="entry name" value="THIOSULFATE SULFERTANSFERASE"/>
    <property type="match status" value="1"/>
</dbReference>
<comment type="subcellular location">
    <subcellularLocation>
        <location evidence="1">Cytoplasm</location>
    </subcellularLocation>
</comment>
<evidence type="ECO:0000256" key="8">
    <source>
        <dbReference type="ARBA" id="ARBA00078354"/>
    </source>
</evidence>
<comment type="caution">
    <text evidence="10">The sequence shown here is derived from an EMBL/GenBank/DDBJ whole genome shotgun (WGS) entry which is preliminary data.</text>
</comment>
<accession>A0A4Q9QYR4</accession>
<dbReference type="GO" id="GO:0004792">
    <property type="term" value="F:thiosulfate-cyanide sulfurtransferase activity"/>
    <property type="evidence" value="ECO:0007669"/>
    <property type="project" value="InterPro"/>
</dbReference>
<dbReference type="InterPro" id="IPR036873">
    <property type="entry name" value="Rhodanese-like_dom_sf"/>
</dbReference>
<dbReference type="Gene3D" id="3.40.250.10">
    <property type="entry name" value="Rhodanese-like domain"/>
    <property type="match status" value="2"/>
</dbReference>
<organism evidence="10 11">
    <name type="scientific">Stutzerimonas kirkiae</name>
    <dbReference type="NCBI Taxonomy" id="2211392"/>
    <lineage>
        <taxon>Bacteria</taxon>
        <taxon>Pseudomonadati</taxon>
        <taxon>Pseudomonadota</taxon>
        <taxon>Gammaproteobacteria</taxon>
        <taxon>Pseudomonadales</taxon>
        <taxon>Pseudomonadaceae</taxon>
        <taxon>Stutzerimonas</taxon>
    </lineage>
</organism>
<dbReference type="InterPro" id="IPR001763">
    <property type="entry name" value="Rhodanese-like_dom"/>
</dbReference>
<keyword evidence="4" id="KW-0677">Repeat</keyword>
<dbReference type="CDD" id="cd01449">
    <property type="entry name" value="TST_Repeat_2"/>
    <property type="match status" value="1"/>
</dbReference>
<dbReference type="GO" id="GO:0005737">
    <property type="term" value="C:cytoplasm"/>
    <property type="evidence" value="ECO:0007669"/>
    <property type="project" value="UniProtKB-SubCell"/>
</dbReference>
<evidence type="ECO:0000256" key="5">
    <source>
        <dbReference type="ARBA" id="ARBA00051793"/>
    </source>
</evidence>
<proteinExistence type="predicted"/>
<keyword evidence="2" id="KW-0963">Cytoplasm</keyword>
<dbReference type="InterPro" id="IPR001307">
    <property type="entry name" value="Thiosulphate_STrfase_CS"/>
</dbReference>
<dbReference type="PROSITE" id="PS50206">
    <property type="entry name" value="RHODANESE_3"/>
    <property type="match status" value="2"/>
</dbReference>
<dbReference type="SUPFAM" id="SSF52821">
    <property type="entry name" value="Rhodanese/Cell cycle control phosphatase"/>
    <property type="match status" value="2"/>
</dbReference>
<name>A0A4Q9QYR4_9GAMM</name>
<dbReference type="NCBIfam" id="NF008557">
    <property type="entry name" value="PRK11493.1"/>
    <property type="match status" value="1"/>
</dbReference>
<protein>
    <recommendedName>
        <fullName evidence="7">3-mercaptopyruvate sulfurtransferase</fullName>
        <ecNumber evidence="6">2.8.1.2</ecNumber>
    </recommendedName>
    <alternativeName>
        <fullName evidence="8">Rhodanese-like protein</fullName>
    </alternativeName>
</protein>
<evidence type="ECO:0000256" key="1">
    <source>
        <dbReference type="ARBA" id="ARBA00004496"/>
    </source>
</evidence>
<sequence>MTFGPLIDSQWLAEHLGEPGLLVLDASAYLPNEGRDSQAEFRAGHIPGARFFDIEHFSDPDTELPHMVPSAGRFARLAGELGIGNDDRVVVYDQKGLFSAARAWWLFQLFGHERVAVLDGGLPKWRAEGHALATGEAAAAAPASFRASLRAGLLRGVGDVRGNLDSQAEQLLDARAAGRFSGEVAEPRPGLASGHIPGSANLPFGELLNADATFKPAAELRRLFDAAGVDGQRPLVTTCGSGMTAAILSLGLVLAGFAPGALYDGSWAEWGGRDDLPKESSAPHEYKV</sequence>
<evidence type="ECO:0000256" key="7">
    <source>
        <dbReference type="ARBA" id="ARBA00070833"/>
    </source>
</evidence>
<evidence type="ECO:0000259" key="9">
    <source>
        <dbReference type="PROSITE" id="PS50206"/>
    </source>
</evidence>
<dbReference type="CDD" id="cd01448">
    <property type="entry name" value="TST_Repeat_1"/>
    <property type="match status" value="1"/>
</dbReference>
<evidence type="ECO:0000313" key="11">
    <source>
        <dbReference type="Proteomes" id="UP000292639"/>
    </source>
</evidence>
<dbReference type="EMBL" id="QJUP01000030">
    <property type="protein sequence ID" value="TBU90352.1"/>
    <property type="molecule type" value="Genomic_DNA"/>
</dbReference>